<dbReference type="SUPFAM" id="SSF46785">
    <property type="entry name" value="Winged helix' DNA-binding domain"/>
    <property type="match status" value="1"/>
</dbReference>
<dbReference type="Gene3D" id="1.10.10.10">
    <property type="entry name" value="Winged helix-like DNA-binding domain superfamily/Winged helix DNA-binding domain"/>
    <property type="match status" value="1"/>
</dbReference>
<dbReference type="Pfam" id="PF12802">
    <property type="entry name" value="MarR_2"/>
    <property type="match status" value="1"/>
</dbReference>
<organism evidence="2 3">
    <name type="scientific">Actinoplanes utahensis</name>
    <dbReference type="NCBI Taxonomy" id="1869"/>
    <lineage>
        <taxon>Bacteria</taxon>
        <taxon>Bacillati</taxon>
        <taxon>Actinomycetota</taxon>
        <taxon>Actinomycetes</taxon>
        <taxon>Micromonosporales</taxon>
        <taxon>Micromonosporaceae</taxon>
        <taxon>Actinoplanes</taxon>
    </lineage>
</organism>
<dbReference type="STRING" id="1869.MB27_02730"/>
<accession>A0A0A6UUB9</accession>
<dbReference type="EMBL" id="JRTT01000002">
    <property type="protein sequence ID" value="KHD79001.1"/>
    <property type="molecule type" value="Genomic_DNA"/>
</dbReference>
<dbReference type="InterPro" id="IPR036390">
    <property type="entry name" value="WH_DNA-bd_sf"/>
</dbReference>
<feature type="domain" description="HTH marR-type" evidence="1">
    <location>
        <begin position="66"/>
        <end position="114"/>
    </location>
</feature>
<proteinExistence type="predicted"/>
<dbReference type="Proteomes" id="UP000054537">
    <property type="component" value="Unassembled WGS sequence"/>
</dbReference>
<name>A0A0A6UUB9_ACTUT</name>
<reference evidence="2 3" key="1">
    <citation type="submission" date="2014-10" db="EMBL/GenBank/DDBJ databases">
        <title>Draft genome sequence of Actinoplanes utahensis NRRL 12052.</title>
        <authorList>
            <person name="Velasco-Bucheli B."/>
            <person name="del Cerro C."/>
            <person name="Hormigo D."/>
            <person name="Garcia J.L."/>
            <person name="Acebal C."/>
            <person name="Arroyo M."/>
            <person name="de la Mata I."/>
        </authorList>
    </citation>
    <scope>NUCLEOTIDE SEQUENCE [LARGE SCALE GENOMIC DNA]</scope>
    <source>
        <strain evidence="2 3">NRRL 12052</strain>
    </source>
</reference>
<evidence type="ECO:0000313" key="2">
    <source>
        <dbReference type="EMBL" id="KHD79001.1"/>
    </source>
</evidence>
<dbReference type="AlphaFoldDB" id="A0A0A6UUB9"/>
<evidence type="ECO:0000313" key="3">
    <source>
        <dbReference type="Proteomes" id="UP000054537"/>
    </source>
</evidence>
<sequence length="128" mass="13754">MTALVMMRNGAVLTNSGYRTSTGVQDSRAATRELRELVDAGVVEQAGTRGSTTYQLAVKRDPAAAGLTGNEVKIMEALGTGSLTRAELEESTGLSKDQVQHALQTLRQKGLVRLLGKPRSRVARWSRA</sequence>
<protein>
    <recommendedName>
        <fullName evidence="1">HTH marR-type domain-containing protein</fullName>
    </recommendedName>
</protein>
<dbReference type="InterPro" id="IPR036388">
    <property type="entry name" value="WH-like_DNA-bd_sf"/>
</dbReference>
<dbReference type="RefSeq" id="WP_043522135.1">
    <property type="nucleotide sequence ID" value="NZ_BAABKU010000001.1"/>
</dbReference>
<dbReference type="GO" id="GO:0003700">
    <property type="term" value="F:DNA-binding transcription factor activity"/>
    <property type="evidence" value="ECO:0007669"/>
    <property type="project" value="InterPro"/>
</dbReference>
<dbReference type="InterPro" id="IPR000835">
    <property type="entry name" value="HTH_MarR-typ"/>
</dbReference>
<gene>
    <name evidence="2" type="ORF">MB27_02730</name>
</gene>
<keyword evidence="3" id="KW-1185">Reference proteome</keyword>
<comment type="caution">
    <text evidence="2">The sequence shown here is derived from an EMBL/GenBank/DDBJ whole genome shotgun (WGS) entry which is preliminary data.</text>
</comment>
<dbReference type="eggNOG" id="COG2865">
    <property type="taxonomic scope" value="Bacteria"/>
</dbReference>
<dbReference type="OrthoDB" id="9805115at2"/>
<evidence type="ECO:0000259" key="1">
    <source>
        <dbReference type="Pfam" id="PF12802"/>
    </source>
</evidence>